<name>A0A645EFN9_9ZZZZ</name>
<accession>A0A645EFN9</accession>
<evidence type="ECO:0000313" key="1">
    <source>
        <dbReference type="EMBL" id="MPN00701.1"/>
    </source>
</evidence>
<sequence length="54" mass="6239">MQNKYAGDAGLWKIGMLRSLCQDNMKKGCRFYRQPFCGLGGQYAFSRSRNQPLF</sequence>
<comment type="caution">
    <text evidence="1">The sequence shown here is derived from an EMBL/GenBank/DDBJ whole genome shotgun (WGS) entry which is preliminary data.</text>
</comment>
<reference evidence="1" key="1">
    <citation type="submission" date="2019-08" db="EMBL/GenBank/DDBJ databases">
        <authorList>
            <person name="Kucharzyk K."/>
            <person name="Murdoch R.W."/>
            <person name="Higgins S."/>
            <person name="Loffler F."/>
        </authorList>
    </citation>
    <scope>NUCLEOTIDE SEQUENCE</scope>
</reference>
<gene>
    <name evidence="1" type="ORF">SDC9_147897</name>
</gene>
<dbReference type="AlphaFoldDB" id="A0A645EFN9"/>
<organism evidence="1">
    <name type="scientific">bioreactor metagenome</name>
    <dbReference type="NCBI Taxonomy" id="1076179"/>
    <lineage>
        <taxon>unclassified sequences</taxon>
        <taxon>metagenomes</taxon>
        <taxon>ecological metagenomes</taxon>
    </lineage>
</organism>
<protein>
    <submittedName>
        <fullName evidence="1">Uncharacterized protein</fullName>
    </submittedName>
</protein>
<dbReference type="EMBL" id="VSSQ01046736">
    <property type="protein sequence ID" value="MPN00701.1"/>
    <property type="molecule type" value="Genomic_DNA"/>
</dbReference>
<proteinExistence type="predicted"/>